<comment type="similarity">
    <text evidence="1">Belongs to the ATP-dependent AMP-binding enzyme family.</text>
</comment>
<evidence type="ECO:0000313" key="7">
    <source>
        <dbReference type="Proteomes" id="UP000433876"/>
    </source>
</evidence>
<dbReference type="VEuPathDB" id="FungiDB:SMAC_01531"/>
<dbReference type="VEuPathDB" id="FungiDB:SMAC_01530"/>
<dbReference type="Gene3D" id="3.40.50.12780">
    <property type="entry name" value="N-terminal domain of ligase-like"/>
    <property type="match status" value="1"/>
</dbReference>
<dbReference type="InterPro" id="IPR042099">
    <property type="entry name" value="ANL_N_sf"/>
</dbReference>
<keyword evidence="4" id="KW-0067">ATP-binding</keyword>
<keyword evidence="3" id="KW-0547">Nucleotide-binding</keyword>
<dbReference type="GO" id="GO:0005524">
    <property type="term" value="F:ATP binding"/>
    <property type="evidence" value="ECO:0007669"/>
    <property type="project" value="UniProtKB-KW"/>
</dbReference>
<evidence type="ECO:0000256" key="2">
    <source>
        <dbReference type="ARBA" id="ARBA00022598"/>
    </source>
</evidence>
<accession>A0A8S9A376</accession>
<gene>
    <name evidence="6" type="ORF">SMACR_01530</name>
</gene>
<name>A0A8S9A376_SORMA</name>
<evidence type="ECO:0000313" key="6">
    <source>
        <dbReference type="EMBL" id="KAA8635361.1"/>
    </source>
</evidence>
<comment type="caution">
    <text evidence="6">The sequence shown here is derived from an EMBL/GenBank/DDBJ whole genome shotgun (WGS) entry which is preliminary data.</text>
</comment>
<keyword evidence="2" id="KW-0436">Ligase</keyword>
<dbReference type="EMBL" id="NMPR01000013">
    <property type="protein sequence ID" value="KAA8635361.1"/>
    <property type="molecule type" value="Genomic_DNA"/>
</dbReference>
<dbReference type="GO" id="GO:0019748">
    <property type="term" value="P:secondary metabolic process"/>
    <property type="evidence" value="ECO:0007669"/>
    <property type="project" value="TreeGrafter"/>
</dbReference>
<dbReference type="PANTHER" id="PTHR24096:SF317">
    <property type="entry name" value="ADENYLATE-FORMING ENZYME AFEA"/>
    <property type="match status" value="1"/>
</dbReference>
<evidence type="ECO:0000256" key="3">
    <source>
        <dbReference type="ARBA" id="ARBA00022741"/>
    </source>
</evidence>
<dbReference type="GO" id="GO:0016405">
    <property type="term" value="F:CoA-ligase activity"/>
    <property type="evidence" value="ECO:0007669"/>
    <property type="project" value="TreeGrafter"/>
</dbReference>
<dbReference type="PANTHER" id="PTHR24096">
    <property type="entry name" value="LONG-CHAIN-FATTY-ACID--COA LIGASE"/>
    <property type="match status" value="1"/>
</dbReference>
<proteinExistence type="inferred from homology"/>
<dbReference type="SUPFAM" id="SSF56801">
    <property type="entry name" value="Acetyl-CoA synthetase-like"/>
    <property type="match status" value="1"/>
</dbReference>
<protein>
    <recommendedName>
        <fullName evidence="5">AMP-dependent synthetase/ligase domain-containing protein</fullName>
    </recommendedName>
</protein>
<dbReference type="AlphaFoldDB" id="A0A8S9A376"/>
<organism evidence="6 7">
    <name type="scientific">Sordaria macrospora</name>
    <dbReference type="NCBI Taxonomy" id="5147"/>
    <lineage>
        <taxon>Eukaryota</taxon>
        <taxon>Fungi</taxon>
        <taxon>Dikarya</taxon>
        <taxon>Ascomycota</taxon>
        <taxon>Pezizomycotina</taxon>
        <taxon>Sordariomycetes</taxon>
        <taxon>Sordariomycetidae</taxon>
        <taxon>Sordariales</taxon>
        <taxon>Sordariaceae</taxon>
        <taxon>Sordaria</taxon>
    </lineage>
</organism>
<sequence length="491" mass="53820">MGCLPSRPQPSSAAGPSQRIPISDIVSFALDRQHLYDQNKPLFIDAEDPILSLSASQTIALVPRLVAGLHAAGLKKGDVVLLHLGNHYLYAALFFAIAGAGGICCGSNPAHQFHDLNHVAHLSGPRFVITTQTKTATVHEVCTKQGIPPYNVFFVEPLDHHVLQQILRSPSRVEQQLGTTLGHNAPGRPLTDLLRHGQSDWMTLSSELEMKQTTACYYSAPGPTGIPRLVAVSHYALVAQHMALRPGDEPYGGSVVRLTCLPLFNMFGIVWNLFAAVRYGHPVYIMSKFYYKHFIHYVDKYRASETYLTPAIIKVLINLEDPALRESLVTLRYIGVGGGPIDSVALGRLKAALHPEATASQIWGMTEFGVAALFRWGEHDETGSLGRLLPGYQIRVVDHKGHDITAEARPGELLVRSPSLMSGYISTVPSAGVDQEGWFRTGTIGFVKKGKFYVVGKTMEVSETLKNTHSEQFSPGPLPALSSHSYYHDTW</sequence>
<evidence type="ECO:0000259" key="5">
    <source>
        <dbReference type="Pfam" id="PF00501"/>
    </source>
</evidence>
<dbReference type="InterPro" id="IPR000873">
    <property type="entry name" value="AMP-dep_synth/lig_dom"/>
</dbReference>
<dbReference type="Proteomes" id="UP000433876">
    <property type="component" value="Unassembled WGS sequence"/>
</dbReference>
<evidence type="ECO:0000256" key="1">
    <source>
        <dbReference type="ARBA" id="ARBA00006432"/>
    </source>
</evidence>
<evidence type="ECO:0000256" key="4">
    <source>
        <dbReference type="ARBA" id="ARBA00022840"/>
    </source>
</evidence>
<feature type="domain" description="AMP-dependent synthetase/ligase" evidence="5">
    <location>
        <begin position="39"/>
        <end position="424"/>
    </location>
</feature>
<dbReference type="Pfam" id="PF00501">
    <property type="entry name" value="AMP-binding"/>
    <property type="match status" value="1"/>
</dbReference>
<reference evidence="6 7" key="1">
    <citation type="submission" date="2017-07" db="EMBL/GenBank/DDBJ databases">
        <title>Genome sequence of the Sordaria macrospora wild type strain R19027.</title>
        <authorList>
            <person name="Nowrousian M."/>
            <person name="Teichert I."/>
            <person name="Kueck U."/>
        </authorList>
    </citation>
    <scope>NUCLEOTIDE SEQUENCE [LARGE SCALE GENOMIC DNA]</scope>
    <source>
        <strain evidence="6 7">R19027</strain>
        <tissue evidence="6">Mycelium</tissue>
    </source>
</reference>